<organism evidence="5 6">
    <name type="scientific">Microbacterium faecale</name>
    <dbReference type="NCBI Taxonomy" id="1804630"/>
    <lineage>
        <taxon>Bacteria</taxon>
        <taxon>Bacillati</taxon>
        <taxon>Actinomycetota</taxon>
        <taxon>Actinomycetes</taxon>
        <taxon>Micrococcales</taxon>
        <taxon>Microbacteriaceae</taxon>
        <taxon>Microbacterium</taxon>
    </lineage>
</organism>
<dbReference type="Pfam" id="PF14257">
    <property type="entry name" value="DUF4349"/>
    <property type="match status" value="1"/>
</dbReference>
<keyword evidence="3" id="KW-1133">Transmembrane helix</keyword>
<keyword evidence="6" id="KW-1185">Reference proteome</keyword>
<evidence type="ECO:0000256" key="1">
    <source>
        <dbReference type="SAM" id="Coils"/>
    </source>
</evidence>
<feature type="transmembrane region" description="Helical" evidence="3">
    <location>
        <begin position="44"/>
        <end position="66"/>
    </location>
</feature>
<gene>
    <name evidence="5" type="ORF">GCM10010915_08560</name>
</gene>
<feature type="transmembrane region" description="Helical" evidence="3">
    <location>
        <begin position="300"/>
        <end position="325"/>
    </location>
</feature>
<evidence type="ECO:0000313" key="5">
    <source>
        <dbReference type="EMBL" id="GGD30549.1"/>
    </source>
</evidence>
<name>A0A916Y4I5_9MICO</name>
<dbReference type="InterPro" id="IPR025645">
    <property type="entry name" value="DUF4349"/>
</dbReference>
<feature type="region of interest" description="Disordered" evidence="2">
    <location>
        <begin position="77"/>
        <end position="103"/>
    </location>
</feature>
<reference evidence="5" key="1">
    <citation type="journal article" date="2014" name="Int. J. Syst. Evol. Microbiol.">
        <title>Complete genome sequence of Corynebacterium casei LMG S-19264T (=DSM 44701T), isolated from a smear-ripened cheese.</title>
        <authorList>
            <consortium name="US DOE Joint Genome Institute (JGI-PGF)"/>
            <person name="Walter F."/>
            <person name="Albersmeier A."/>
            <person name="Kalinowski J."/>
            <person name="Ruckert C."/>
        </authorList>
    </citation>
    <scope>NUCLEOTIDE SEQUENCE</scope>
    <source>
        <strain evidence="5">CGMCC 1.15152</strain>
    </source>
</reference>
<evidence type="ECO:0000259" key="4">
    <source>
        <dbReference type="Pfam" id="PF14257"/>
    </source>
</evidence>
<keyword evidence="3" id="KW-0472">Membrane</keyword>
<keyword evidence="1" id="KW-0175">Coiled coil</keyword>
<dbReference type="Proteomes" id="UP000633205">
    <property type="component" value="Unassembled WGS sequence"/>
</dbReference>
<dbReference type="EMBL" id="BMHO01000001">
    <property type="protein sequence ID" value="GGD30549.1"/>
    <property type="molecule type" value="Genomic_DNA"/>
</dbReference>
<evidence type="ECO:0000256" key="3">
    <source>
        <dbReference type="SAM" id="Phobius"/>
    </source>
</evidence>
<evidence type="ECO:0000256" key="2">
    <source>
        <dbReference type="SAM" id="MobiDB-lite"/>
    </source>
</evidence>
<proteinExistence type="predicted"/>
<dbReference type="AlphaFoldDB" id="A0A916Y4I5"/>
<dbReference type="RefSeq" id="WP_188711053.1">
    <property type="nucleotide sequence ID" value="NZ_BMHO01000001.1"/>
</dbReference>
<feature type="coiled-coil region" evidence="1">
    <location>
        <begin position="201"/>
        <end position="258"/>
    </location>
</feature>
<reference evidence="5" key="2">
    <citation type="submission" date="2020-09" db="EMBL/GenBank/DDBJ databases">
        <authorList>
            <person name="Sun Q."/>
            <person name="Zhou Y."/>
        </authorList>
    </citation>
    <scope>NUCLEOTIDE SEQUENCE</scope>
    <source>
        <strain evidence="5">CGMCC 1.15152</strain>
    </source>
</reference>
<feature type="domain" description="DUF4349" evidence="4">
    <location>
        <begin position="112"/>
        <end position="322"/>
    </location>
</feature>
<protein>
    <recommendedName>
        <fullName evidence="4">DUF4349 domain-containing protein</fullName>
    </recommendedName>
</protein>
<evidence type="ECO:0000313" key="6">
    <source>
        <dbReference type="Proteomes" id="UP000633205"/>
    </source>
</evidence>
<keyword evidence="3" id="KW-0812">Transmembrane</keyword>
<accession>A0A916Y4I5</accession>
<comment type="caution">
    <text evidence="5">The sequence shown here is derived from an EMBL/GenBank/DDBJ whole genome shotgun (WGS) entry which is preliminary data.</text>
</comment>
<sequence length="335" mass="35537">MNANDKDLPELTDDAVRRIEANVFSAITRDHVSRNTRARTRRRWIGGGISAAAVVVAAIAITPLMLEGVGPSASYDAGPVGGADSAPAEESDMASSESAGVGAISPEEIAERRVIRDGEAALIVDDIAGATEKLTQLAAEYDGYVERLGSSNSSDDASDATSGWVTLRIPADHLDGARSDLASIGDISRIEVSERDVTSQAIDLEARIDSLQASADRLTDLMDKAGSVGDLIEAETALSERQSQLESYQRELDHLDDQVSMSTLDIELTRDRAAASTDPAGFGDGLLTGWNGLIVFLNGLVVAFGFLLPWVGVLGVAGLIVWFVVRLIRRRGRSS</sequence>